<dbReference type="OrthoDB" id="2478241at2759"/>
<gene>
    <name evidence="3" type="ORF">RFULGI_LOCUS11742</name>
</gene>
<feature type="region of interest" description="Disordered" evidence="2">
    <location>
        <begin position="154"/>
        <end position="194"/>
    </location>
</feature>
<evidence type="ECO:0000256" key="2">
    <source>
        <dbReference type="SAM" id="MobiDB-lite"/>
    </source>
</evidence>
<feature type="coiled-coil region" evidence="1">
    <location>
        <begin position="27"/>
        <end position="54"/>
    </location>
</feature>
<dbReference type="AlphaFoldDB" id="A0A9N9I950"/>
<keyword evidence="4" id="KW-1185">Reference proteome</keyword>
<protein>
    <submittedName>
        <fullName evidence="3">18541_t:CDS:1</fullName>
    </submittedName>
</protein>
<evidence type="ECO:0000256" key="1">
    <source>
        <dbReference type="SAM" id="Coils"/>
    </source>
</evidence>
<feature type="non-terminal residue" evidence="3">
    <location>
        <position position="1"/>
    </location>
</feature>
<organism evidence="3 4">
    <name type="scientific">Racocetra fulgida</name>
    <dbReference type="NCBI Taxonomy" id="60492"/>
    <lineage>
        <taxon>Eukaryota</taxon>
        <taxon>Fungi</taxon>
        <taxon>Fungi incertae sedis</taxon>
        <taxon>Mucoromycota</taxon>
        <taxon>Glomeromycotina</taxon>
        <taxon>Glomeromycetes</taxon>
        <taxon>Diversisporales</taxon>
        <taxon>Gigasporaceae</taxon>
        <taxon>Racocetra</taxon>
    </lineage>
</organism>
<proteinExistence type="predicted"/>
<feature type="non-terminal residue" evidence="3">
    <location>
        <position position="194"/>
    </location>
</feature>
<feature type="compositionally biased region" description="Acidic residues" evidence="2">
    <location>
        <begin position="165"/>
        <end position="194"/>
    </location>
</feature>
<evidence type="ECO:0000313" key="4">
    <source>
        <dbReference type="Proteomes" id="UP000789396"/>
    </source>
</evidence>
<sequence>KMANEIKRFSNRYNILEKKADYFQTKSNLLIKENKALRKEVNALRKENEAIREVIAHSININNHNVDQYENEIRKLCQIIEEILFKDFETVNRILFSNGIGLIQVSAPRKCYKSFEEAFEATNNSEKIVEIDDEGNAIKELHCLIHFHTGECSNSNQRNNGDKCDDSEENSFNEANDGEENSDDEENGDDKVEE</sequence>
<comment type="caution">
    <text evidence="3">The sequence shown here is derived from an EMBL/GenBank/DDBJ whole genome shotgun (WGS) entry which is preliminary data.</text>
</comment>
<evidence type="ECO:0000313" key="3">
    <source>
        <dbReference type="EMBL" id="CAG8725291.1"/>
    </source>
</evidence>
<keyword evidence="1" id="KW-0175">Coiled coil</keyword>
<accession>A0A9N9I950</accession>
<dbReference type="EMBL" id="CAJVPZ010026326">
    <property type="protein sequence ID" value="CAG8725291.1"/>
    <property type="molecule type" value="Genomic_DNA"/>
</dbReference>
<reference evidence="3" key="1">
    <citation type="submission" date="2021-06" db="EMBL/GenBank/DDBJ databases">
        <authorList>
            <person name="Kallberg Y."/>
            <person name="Tangrot J."/>
            <person name="Rosling A."/>
        </authorList>
    </citation>
    <scope>NUCLEOTIDE SEQUENCE</scope>
    <source>
        <strain evidence="3">IN212</strain>
    </source>
</reference>
<dbReference type="Proteomes" id="UP000789396">
    <property type="component" value="Unassembled WGS sequence"/>
</dbReference>
<name>A0A9N9I950_9GLOM</name>